<reference evidence="1 2" key="1">
    <citation type="submission" date="2018-04" db="EMBL/GenBank/DDBJ databases">
        <title>Bacteria isolated from cave deposits of Manipur.</title>
        <authorList>
            <person name="Sahoo D."/>
            <person name="Sarangthem I."/>
            <person name="Nandeibam J."/>
        </authorList>
    </citation>
    <scope>NUCLEOTIDE SEQUENCE [LARGE SCALE GENOMIC DNA]</scope>
    <source>
        <strain evidence="2">mrc11</strain>
    </source>
</reference>
<dbReference type="RefSeq" id="WP_111902670.1">
    <property type="nucleotide sequence ID" value="NZ_QLNP01000047.1"/>
</dbReference>
<proteinExistence type="predicted"/>
<sequence length="63" mass="7187">MANGNAVREAIEKAREEMLFIGPDHPYYPLLAEMVTAVEAAWRQGYDAHRAGRPNTNPYSWRP</sequence>
<organism evidence="1 2">
    <name type="scientific">Arthrobacter globiformis</name>
    <dbReference type="NCBI Taxonomy" id="1665"/>
    <lineage>
        <taxon>Bacteria</taxon>
        <taxon>Bacillati</taxon>
        <taxon>Actinomycetota</taxon>
        <taxon>Actinomycetes</taxon>
        <taxon>Micrococcales</taxon>
        <taxon>Micrococcaceae</taxon>
        <taxon>Arthrobacter</taxon>
    </lineage>
</organism>
<dbReference type="EMBL" id="QLNP01000047">
    <property type="protein sequence ID" value="RAM38631.1"/>
    <property type="molecule type" value="Genomic_DNA"/>
</dbReference>
<gene>
    <name evidence="1" type="ORF">DBZ45_04040</name>
</gene>
<dbReference type="AlphaFoldDB" id="A0A328HKE7"/>
<dbReference type="OrthoDB" id="4952299at2"/>
<name>A0A328HKE7_ARTGO</name>
<accession>A0A328HKE7</accession>
<evidence type="ECO:0000313" key="2">
    <source>
        <dbReference type="Proteomes" id="UP000249166"/>
    </source>
</evidence>
<protein>
    <submittedName>
        <fullName evidence="1">Uncharacterized protein</fullName>
    </submittedName>
</protein>
<dbReference type="Proteomes" id="UP000249166">
    <property type="component" value="Unassembled WGS sequence"/>
</dbReference>
<comment type="caution">
    <text evidence="1">The sequence shown here is derived from an EMBL/GenBank/DDBJ whole genome shotgun (WGS) entry which is preliminary data.</text>
</comment>
<evidence type="ECO:0000313" key="1">
    <source>
        <dbReference type="EMBL" id="RAM38631.1"/>
    </source>
</evidence>